<dbReference type="Gene3D" id="3.40.50.300">
    <property type="entry name" value="P-loop containing nucleotide triphosphate hydrolases"/>
    <property type="match status" value="1"/>
</dbReference>
<gene>
    <name evidence="3" type="ORF">ALAG00032_LOCUS4702</name>
    <name evidence="4" type="ORF">ALAG00032_LOCUS4703</name>
</gene>
<dbReference type="EMBL" id="HBIJ01006674">
    <property type="protein sequence ID" value="CAE0363961.1"/>
    <property type="molecule type" value="Transcribed_RNA"/>
</dbReference>
<accession>A0A6S8B1Q6</accession>
<evidence type="ECO:0000256" key="1">
    <source>
        <dbReference type="SAM" id="MobiDB-lite"/>
    </source>
</evidence>
<evidence type="ECO:0000313" key="3">
    <source>
        <dbReference type="EMBL" id="CAE0363961.1"/>
    </source>
</evidence>
<feature type="compositionally biased region" description="Polar residues" evidence="1">
    <location>
        <begin position="368"/>
        <end position="383"/>
    </location>
</feature>
<protein>
    <submittedName>
        <fullName evidence="3">Uncharacterized protein</fullName>
    </submittedName>
</protein>
<evidence type="ECO:0000256" key="2">
    <source>
        <dbReference type="SAM" id="SignalP"/>
    </source>
</evidence>
<dbReference type="EMBL" id="HBIJ01006675">
    <property type="protein sequence ID" value="CAE0363962.1"/>
    <property type="molecule type" value="Transcribed_RNA"/>
</dbReference>
<proteinExistence type="predicted"/>
<sequence length="793" mass="91906">MMLTRDYFIFVILVLLTRKITAASFDMCPKTSSSEKIWQEEMPLISAGIERYVVQYTNESTTALSTKKKCIFFFHIPKTAGSTFGVYVKENLVDKNKEETAFFGSKYNLWNLLNWLTNKDDEDVVGFADEIRNKRILFFSIHTYLHKQLERQQPKSKQVGKQLQIHDMPTLIDYLIELRDDKRNTKCKIELITSFRSPSTHLRSSFYFDHQRRHSRKFETFQSYLQAAKQCQPINSQLAFLFGGWEKSKSCQHTNFITRNKFQWALKAISKFDHVGVSEDLDFTIRWFFSKHNYTNDLSPKNNSTPDPLFNTGSNKKNVGKYDVNDNSSTIACSLAEYDNLIHRFAFLLVNAIKDRFYHQQNISENQNLERALPSSPTTTTNENDNKYSLYEPGSQADIYAKKIQKNNNDSCILAPLSFAPTMTENYCRSSNAIEIPYALPSHAASTEYNFLKYIRTKNINKSDTAVTHAAIEYLKQNCYINPMWDRQFGNAFFIWAEYFGLRALCGVSFPKAKRHNIYNINYCPSHDPNASPLNPACQGWLRSRNIHNGGKERKPCYWSIDGNAWSYLLPYMRVEFTRALYAKLYESRTSNHDEINQPCNHVKDLPKKTSYIAIHIRCGDFMNPATRGHHSFLKTEWYLRILRLIYRSSSDDEYIIILGNRKSHSTGGQEISKTCDSLFNFLKSRFENEVPQAAHKVLIAPEINGPQGIFIDTFCMMQSRILILGSSRSTFGKIQSSVHNGCASYFPDSNLTSHHHQIAARERHVLEQNDDLLDPYNYRNNISHIISDLRYV</sequence>
<dbReference type="AlphaFoldDB" id="A0A6S8B1Q6"/>
<feature type="signal peptide" evidence="2">
    <location>
        <begin position="1"/>
        <end position="22"/>
    </location>
</feature>
<feature type="chain" id="PRO_5036191370" evidence="2">
    <location>
        <begin position="23"/>
        <end position="793"/>
    </location>
</feature>
<reference evidence="3" key="1">
    <citation type="submission" date="2021-01" db="EMBL/GenBank/DDBJ databases">
        <authorList>
            <person name="Corre E."/>
            <person name="Pelletier E."/>
            <person name="Niang G."/>
            <person name="Scheremetjew M."/>
            <person name="Finn R."/>
            <person name="Kale V."/>
            <person name="Holt S."/>
            <person name="Cochrane G."/>
            <person name="Meng A."/>
            <person name="Brown T."/>
            <person name="Cohen L."/>
        </authorList>
    </citation>
    <scope>NUCLEOTIDE SEQUENCE</scope>
    <source>
        <strain evidence="3">CCMP1510</strain>
    </source>
</reference>
<evidence type="ECO:0000313" key="4">
    <source>
        <dbReference type="EMBL" id="CAE0363962.1"/>
    </source>
</evidence>
<dbReference type="InterPro" id="IPR027417">
    <property type="entry name" value="P-loop_NTPase"/>
</dbReference>
<name>A0A6S8B1Q6_9STRA</name>
<organism evidence="3">
    <name type="scientific">Aureoumbra lagunensis</name>
    <dbReference type="NCBI Taxonomy" id="44058"/>
    <lineage>
        <taxon>Eukaryota</taxon>
        <taxon>Sar</taxon>
        <taxon>Stramenopiles</taxon>
        <taxon>Ochrophyta</taxon>
        <taxon>Pelagophyceae</taxon>
        <taxon>Pelagomonadales</taxon>
        <taxon>Aureoumbra</taxon>
    </lineage>
</organism>
<feature type="region of interest" description="Disordered" evidence="1">
    <location>
        <begin position="368"/>
        <end position="388"/>
    </location>
</feature>
<keyword evidence="2" id="KW-0732">Signal</keyword>